<gene>
    <name evidence="3" type="primary">LOC113738167</name>
</gene>
<evidence type="ECO:0000256" key="1">
    <source>
        <dbReference type="SAM" id="MobiDB-lite"/>
    </source>
</evidence>
<organism evidence="2 3">
    <name type="scientific">Coffea arabica</name>
    <name type="common">Arabian coffee</name>
    <dbReference type="NCBI Taxonomy" id="13443"/>
    <lineage>
        <taxon>Eukaryota</taxon>
        <taxon>Viridiplantae</taxon>
        <taxon>Streptophyta</taxon>
        <taxon>Embryophyta</taxon>
        <taxon>Tracheophyta</taxon>
        <taxon>Spermatophyta</taxon>
        <taxon>Magnoliopsida</taxon>
        <taxon>eudicotyledons</taxon>
        <taxon>Gunneridae</taxon>
        <taxon>Pentapetalae</taxon>
        <taxon>asterids</taxon>
        <taxon>lamiids</taxon>
        <taxon>Gentianales</taxon>
        <taxon>Rubiaceae</taxon>
        <taxon>Ixoroideae</taxon>
        <taxon>Gardenieae complex</taxon>
        <taxon>Bertiereae - Coffeeae clade</taxon>
        <taxon>Coffeeae</taxon>
        <taxon>Coffea</taxon>
    </lineage>
</organism>
<keyword evidence="2" id="KW-1185">Reference proteome</keyword>
<feature type="compositionally biased region" description="Low complexity" evidence="1">
    <location>
        <begin position="73"/>
        <end position="89"/>
    </location>
</feature>
<dbReference type="PANTHER" id="PTHR33670:SF1">
    <property type="entry name" value="OS09G0416300 PROTEIN"/>
    <property type="match status" value="1"/>
</dbReference>
<dbReference type="GO" id="GO:0016071">
    <property type="term" value="P:mRNA metabolic process"/>
    <property type="evidence" value="ECO:0007669"/>
    <property type="project" value="UniProtKB-ARBA"/>
</dbReference>
<dbReference type="RefSeq" id="XP_027121187.1">
    <property type="nucleotide sequence ID" value="XM_027265386.2"/>
</dbReference>
<evidence type="ECO:0000313" key="2">
    <source>
        <dbReference type="Proteomes" id="UP001652660"/>
    </source>
</evidence>
<dbReference type="GeneID" id="113738167"/>
<feature type="compositionally biased region" description="Basic and acidic residues" evidence="1">
    <location>
        <begin position="53"/>
        <end position="62"/>
    </location>
</feature>
<dbReference type="InterPro" id="IPR028322">
    <property type="entry name" value="PNRC-like_rgn"/>
</dbReference>
<dbReference type="Pfam" id="PF15365">
    <property type="entry name" value="PNRC"/>
    <property type="match status" value="1"/>
</dbReference>
<proteinExistence type="predicted"/>
<dbReference type="AlphaFoldDB" id="A0A6P6X5N1"/>
<reference evidence="2" key="1">
    <citation type="journal article" date="2025" name="Foods">
        <title>Unveiling the Microbial Signatures of Arabica Coffee Cherries: Insights into Ripeness Specific Diversity, Functional Traits, and Implications for Quality and Safety.</title>
        <authorList>
            <consortium name="RefSeq"/>
            <person name="Tenea G.N."/>
            <person name="Cifuentes V."/>
            <person name="Reyes P."/>
            <person name="Cevallos-Vallejos M."/>
        </authorList>
    </citation>
    <scope>NUCLEOTIDE SEQUENCE [LARGE SCALE GENOMIC DNA]</scope>
</reference>
<dbReference type="Proteomes" id="UP001652660">
    <property type="component" value="Chromosome 3e"/>
</dbReference>
<accession>A0A6P6X5N1</accession>
<evidence type="ECO:0000313" key="3">
    <source>
        <dbReference type="RefSeq" id="XP_027121187.1"/>
    </source>
</evidence>
<name>A0A6P6X5N1_COFAR</name>
<sequence length="243" mass="27410">MGTEVLRPQDVFYDRFRLSPPAFHHRRKNYFANGNAFGNPRPNNNSGHKKPVPRLERSDLKRKTSHQSPPPQKSDQQPQLQIPRRSSSASPPPQPQKSERRIRSSSAPPLPQPPTPVVVEQQLNHLLLPRRSASVDELQNDLPRVTILRRGQSLDTIDATRLKRDLEEETTGGGGLVRDDVYAGSAFFVSPSPSSLPLPSFFNINNSNSNNNSVNISNHITIINNEEFHDSATRDLRRLLRLE</sequence>
<dbReference type="OrthoDB" id="770116at2759"/>
<reference evidence="3" key="2">
    <citation type="submission" date="2025-08" db="UniProtKB">
        <authorList>
            <consortium name="RefSeq"/>
        </authorList>
    </citation>
    <scope>IDENTIFICATION</scope>
    <source>
        <tissue evidence="3">Leaves</tissue>
    </source>
</reference>
<feature type="region of interest" description="Disordered" evidence="1">
    <location>
        <begin position="31"/>
        <end position="116"/>
    </location>
</feature>
<dbReference type="PANTHER" id="PTHR33670">
    <property type="entry name" value="SPLICING FACTOR, PROLINE- AND GLUTAMINE-RICH-LIKE"/>
    <property type="match status" value="1"/>
</dbReference>
<protein>
    <submittedName>
        <fullName evidence="3">Uncharacterized protein</fullName>
    </submittedName>
</protein>